<evidence type="ECO:0000313" key="4">
    <source>
        <dbReference type="Proteomes" id="UP001567538"/>
    </source>
</evidence>
<feature type="signal peptide" evidence="1">
    <location>
        <begin position="1"/>
        <end position="21"/>
    </location>
</feature>
<evidence type="ECO:0000259" key="2">
    <source>
        <dbReference type="PROSITE" id="PS51767"/>
    </source>
</evidence>
<dbReference type="PROSITE" id="PS51767">
    <property type="entry name" value="PEPTIDASE_A1"/>
    <property type="match status" value="1"/>
</dbReference>
<feature type="domain" description="Peptidase A1" evidence="2">
    <location>
        <begin position="83"/>
        <end position="122"/>
    </location>
</feature>
<dbReference type="AlphaFoldDB" id="A0ABD1FX77"/>
<keyword evidence="4" id="KW-1185">Reference proteome</keyword>
<name>A0ABD1FX77_SALDI</name>
<dbReference type="Proteomes" id="UP001567538">
    <property type="component" value="Unassembled WGS sequence"/>
</dbReference>
<gene>
    <name evidence="3" type="ORF">AAHA92_28793</name>
</gene>
<dbReference type="EMBL" id="JBEAFC010000011">
    <property type="protein sequence ID" value="KAL1536090.1"/>
    <property type="molecule type" value="Genomic_DNA"/>
</dbReference>
<protein>
    <submittedName>
        <fullName evidence="3">Aspartic proteinase CDR1-like</fullName>
    </submittedName>
</protein>
<sequence length="122" mass="13871">MPSITIFFLIFAVWFFRGRWPSPWSSSIATPPTPLYTNQTSQQPNAYSDLKHAEISLARASHFEAHVHAEICLPAKLSPGLVFTTNLYISTPRVKRTLIFDTGCAVTWMQCSPYTRCFKQND</sequence>
<evidence type="ECO:0000313" key="3">
    <source>
        <dbReference type="EMBL" id="KAL1536090.1"/>
    </source>
</evidence>
<proteinExistence type="predicted"/>
<dbReference type="InterPro" id="IPR033121">
    <property type="entry name" value="PEPTIDASE_A1"/>
</dbReference>
<keyword evidence="1" id="KW-0732">Signal</keyword>
<comment type="caution">
    <text evidence="3">The sequence shown here is derived from an EMBL/GenBank/DDBJ whole genome shotgun (WGS) entry which is preliminary data.</text>
</comment>
<dbReference type="Gene3D" id="2.40.70.10">
    <property type="entry name" value="Acid Proteases"/>
    <property type="match status" value="1"/>
</dbReference>
<organism evidence="3 4">
    <name type="scientific">Salvia divinorum</name>
    <name type="common">Maria pastora</name>
    <name type="synonym">Diviner's sage</name>
    <dbReference type="NCBI Taxonomy" id="28513"/>
    <lineage>
        <taxon>Eukaryota</taxon>
        <taxon>Viridiplantae</taxon>
        <taxon>Streptophyta</taxon>
        <taxon>Embryophyta</taxon>
        <taxon>Tracheophyta</taxon>
        <taxon>Spermatophyta</taxon>
        <taxon>Magnoliopsida</taxon>
        <taxon>eudicotyledons</taxon>
        <taxon>Gunneridae</taxon>
        <taxon>Pentapetalae</taxon>
        <taxon>asterids</taxon>
        <taxon>lamiids</taxon>
        <taxon>Lamiales</taxon>
        <taxon>Lamiaceae</taxon>
        <taxon>Nepetoideae</taxon>
        <taxon>Mentheae</taxon>
        <taxon>Salviinae</taxon>
        <taxon>Salvia</taxon>
        <taxon>Salvia subgen. Calosphace</taxon>
    </lineage>
</organism>
<dbReference type="SUPFAM" id="SSF50630">
    <property type="entry name" value="Acid proteases"/>
    <property type="match status" value="1"/>
</dbReference>
<evidence type="ECO:0000256" key="1">
    <source>
        <dbReference type="SAM" id="SignalP"/>
    </source>
</evidence>
<accession>A0ABD1FX77</accession>
<reference evidence="3 4" key="1">
    <citation type="submission" date="2024-06" db="EMBL/GenBank/DDBJ databases">
        <title>A chromosome level genome sequence of Diviner's sage (Salvia divinorum).</title>
        <authorList>
            <person name="Ford S.A."/>
            <person name="Ro D.-K."/>
            <person name="Ness R.W."/>
            <person name="Phillips M.A."/>
        </authorList>
    </citation>
    <scope>NUCLEOTIDE SEQUENCE [LARGE SCALE GENOMIC DNA]</scope>
    <source>
        <strain evidence="3">SAF-2024a</strain>
        <tissue evidence="3">Leaf</tissue>
    </source>
</reference>
<feature type="chain" id="PRO_5044815362" evidence="1">
    <location>
        <begin position="22"/>
        <end position="122"/>
    </location>
</feature>
<dbReference type="InterPro" id="IPR021109">
    <property type="entry name" value="Peptidase_aspartic_dom_sf"/>
</dbReference>